<gene>
    <name evidence="1" type="ORF">BDY19DRAFT_910510</name>
</gene>
<protein>
    <submittedName>
        <fullName evidence="1">Uncharacterized protein</fullName>
    </submittedName>
</protein>
<evidence type="ECO:0000313" key="2">
    <source>
        <dbReference type="Proteomes" id="UP001055072"/>
    </source>
</evidence>
<name>A0ACB8TNI1_9APHY</name>
<sequence length="343" mass="39161">MGQYWQLFNASSLWVSCNCGKPGEFFCSEGLPIHIRHFTIPAWSEQSKAMLCAKYPQVTHRSASPESKLLCLPDELLSMIFKYMTGLADAVCLCMADDRMFAIGFPRVIELQASAYANWAGDHVLCMGDNTDDNDLPESIQGTVDDYLEEWWEEYLLSEDYGRSLDAYLNVKDLVQKVETGFYTEEHVRSNRSLGSWPPKGFKSTKDWYLYKEMIQPKYELLHPWVLCNLSKGKYVRADVVAALTGEKLSESEPFISGGIDLGHALLSQICWLSVGSIAMSYDDNLHCGPWAGDQFEVTSMDKLDLKTTWEDVSDDIAKILVKIWESEYGADWKEEVRQRWAW</sequence>
<dbReference type="Proteomes" id="UP001055072">
    <property type="component" value="Unassembled WGS sequence"/>
</dbReference>
<proteinExistence type="predicted"/>
<dbReference type="EMBL" id="MU274960">
    <property type="protein sequence ID" value="KAI0083571.1"/>
    <property type="molecule type" value="Genomic_DNA"/>
</dbReference>
<evidence type="ECO:0000313" key="1">
    <source>
        <dbReference type="EMBL" id="KAI0083571.1"/>
    </source>
</evidence>
<reference evidence="1" key="1">
    <citation type="journal article" date="2021" name="Environ. Microbiol.">
        <title>Gene family expansions and transcriptome signatures uncover fungal adaptations to wood decay.</title>
        <authorList>
            <person name="Hage H."/>
            <person name="Miyauchi S."/>
            <person name="Viragh M."/>
            <person name="Drula E."/>
            <person name="Min B."/>
            <person name="Chaduli D."/>
            <person name="Navarro D."/>
            <person name="Favel A."/>
            <person name="Norest M."/>
            <person name="Lesage-Meessen L."/>
            <person name="Balint B."/>
            <person name="Merenyi Z."/>
            <person name="de Eugenio L."/>
            <person name="Morin E."/>
            <person name="Martinez A.T."/>
            <person name="Baldrian P."/>
            <person name="Stursova M."/>
            <person name="Martinez M.J."/>
            <person name="Novotny C."/>
            <person name="Magnuson J.K."/>
            <person name="Spatafora J.W."/>
            <person name="Maurice S."/>
            <person name="Pangilinan J."/>
            <person name="Andreopoulos W."/>
            <person name="LaButti K."/>
            <person name="Hundley H."/>
            <person name="Na H."/>
            <person name="Kuo A."/>
            <person name="Barry K."/>
            <person name="Lipzen A."/>
            <person name="Henrissat B."/>
            <person name="Riley R."/>
            <person name="Ahrendt S."/>
            <person name="Nagy L.G."/>
            <person name="Grigoriev I.V."/>
            <person name="Martin F."/>
            <person name="Rosso M.N."/>
        </authorList>
    </citation>
    <scope>NUCLEOTIDE SEQUENCE</scope>
    <source>
        <strain evidence="1">CBS 384.51</strain>
    </source>
</reference>
<keyword evidence="2" id="KW-1185">Reference proteome</keyword>
<accession>A0ACB8TNI1</accession>
<organism evidence="1 2">
    <name type="scientific">Irpex rosettiformis</name>
    <dbReference type="NCBI Taxonomy" id="378272"/>
    <lineage>
        <taxon>Eukaryota</taxon>
        <taxon>Fungi</taxon>
        <taxon>Dikarya</taxon>
        <taxon>Basidiomycota</taxon>
        <taxon>Agaricomycotina</taxon>
        <taxon>Agaricomycetes</taxon>
        <taxon>Polyporales</taxon>
        <taxon>Irpicaceae</taxon>
        <taxon>Irpex</taxon>
    </lineage>
</organism>
<comment type="caution">
    <text evidence="1">The sequence shown here is derived from an EMBL/GenBank/DDBJ whole genome shotgun (WGS) entry which is preliminary data.</text>
</comment>